<keyword evidence="6" id="KW-0645">Protease</keyword>
<dbReference type="PANTHER" id="PTHR47966:SF57">
    <property type="entry name" value="PEPTIDASE A1 DOMAIN-CONTAINING PROTEIN"/>
    <property type="match status" value="1"/>
</dbReference>
<dbReference type="GO" id="GO:0004190">
    <property type="term" value="F:aspartic-type endopeptidase activity"/>
    <property type="evidence" value="ECO:0007669"/>
    <property type="project" value="InterPro"/>
</dbReference>
<proteinExistence type="inferred from homology"/>
<dbReference type="EMBL" id="JARKIB010000132">
    <property type="protein sequence ID" value="KAJ7734430.1"/>
    <property type="molecule type" value="Genomic_DNA"/>
</dbReference>
<evidence type="ECO:0000256" key="4">
    <source>
        <dbReference type="SAM" id="SignalP"/>
    </source>
</evidence>
<dbReference type="SUPFAM" id="SSF50630">
    <property type="entry name" value="Acid proteases"/>
    <property type="match status" value="1"/>
</dbReference>
<dbReference type="PRINTS" id="PR00792">
    <property type="entry name" value="PEPSIN"/>
</dbReference>
<comment type="caution">
    <text evidence="6">The sequence shown here is derived from an EMBL/GenBank/DDBJ whole genome shotgun (WGS) entry which is preliminary data.</text>
</comment>
<keyword evidence="6" id="KW-0378">Hydrolase</keyword>
<dbReference type="PANTHER" id="PTHR47966">
    <property type="entry name" value="BETA-SITE APP-CLEAVING ENZYME, ISOFORM A-RELATED"/>
    <property type="match status" value="1"/>
</dbReference>
<protein>
    <submittedName>
        <fullName evidence="6">Acid protease</fullName>
    </submittedName>
</protein>
<evidence type="ECO:0000256" key="2">
    <source>
        <dbReference type="PIRSR" id="PIRSR601461-1"/>
    </source>
</evidence>
<dbReference type="InterPro" id="IPR021109">
    <property type="entry name" value="Peptidase_aspartic_dom_sf"/>
</dbReference>
<gene>
    <name evidence="6" type="ORF">B0H16DRAFT_152958</name>
</gene>
<evidence type="ECO:0000313" key="6">
    <source>
        <dbReference type="EMBL" id="KAJ7734430.1"/>
    </source>
</evidence>
<feature type="domain" description="Peptidase A1" evidence="5">
    <location>
        <begin position="117"/>
        <end position="433"/>
    </location>
</feature>
<dbReference type="GO" id="GO:0006508">
    <property type="term" value="P:proteolysis"/>
    <property type="evidence" value="ECO:0007669"/>
    <property type="project" value="UniProtKB-KW"/>
</dbReference>
<dbReference type="Gene3D" id="2.40.70.10">
    <property type="entry name" value="Acid Proteases"/>
    <property type="match status" value="2"/>
</dbReference>
<dbReference type="AlphaFoldDB" id="A0AAD7MVF1"/>
<feature type="compositionally biased region" description="Basic and acidic residues" evidence="3">
    <location>
        <begin position="92"/>
        <end position="105"/>
    </location>
</feature>
<dbReference type="PROSITE" id="PS51767">
    <property type="entry name" value="PEPTIDASE_A1"/>
    <property type="match status" value="1"/>
</dbReference>
<comment type="similarity">
    <text evidence="1">Belongs to the peptidase A1 family.</text>
</comment>
<accession>A0AAD7MVF1</accession>
<keyword evidence="4" id="KW-0732">Signal</keyword>
<sequence>MLKAAILLTGTVVFSVFASPAPMPGGVNFPGTAIPLARRSSLTGPDGVFKQDEAKAATINTINKHLQNQMNFQKNTGGGVEIRSPVPLPSDVEERLRRREEKRQSEVLTDEQSNREWAGKISVGTPKKGTAKQNFLVNFDTGSADLWIPSESLSCASLGCLKKSRYHPASSSTSSAKPYIFSIEYADGSTASGPVYSDTVTVAGVTATNQYFAAMTTLSPTFFDEPIDGIMGMGLRQISGLQQDPFFINAKSEGAIAVGQFSFYLAPTGSELYIGGTDNTKYTGAIEFNSINTTSGYWQPATNGQAKVGSTTVLTGLQTIIDSGSTLMGCPPALVQQIYAQVPGAKVFDADEGLYSFPCASPPQLSFNWGGKDWTVSAANLNLGLTKAKSTDCVSALAGVDFGFGSNVCILGDAFLRNLYSVFDLDQQAVGFAALA</sequence>
<evidence type="ECO:0000256" key="1">
    <source>
        <dbReference type="ARBA" id="ARBA00007447"/>
    </source>
</evidence>
<dbReference type="InterPro" id="IPR033121">
    <property type="entry name" value="PEPTIDASE_A1"/>
</dbReference>
<dbReference type="CDD" id="cd05471">
    <property type="entry name" value="pepsin_like"/>
    <property type="match status" value="1"/>
</dbReference>
<dbReference type="InterPro" id="IPR034164">
    <property type="entry name" value="Pepsin-like_dom"/>
</dbReference>
<dbReference type="FunFam" id="2.40.70.10:FF:000008">
    <property type="entry name" value="Cathepsin D"/>
    <property type="match status" value="1"/>
</dbReference>
<organism evidence="6 7">
    <name type="scientific">Mycena metata</name>
    <dbReference type="NCBI Taxonomy" id="1033252"/>
    <lineage>
        <taxon>Eukaryota</taxon>
        <taxon>Fungi</taxon>
        <taxon>Dikarya</taxon>
        <taxon>Basidiomycota</taxon>
        <taxon>Agaricomycotina</taxon>
        <taxon>Agaricomycetes</taxon>
        <taxon>Agaricomycetidae</taxon>
        <taxon>Agaricales</taxon>
        <taxon>Marasmiineae</taxon>
        <taxon>Mycenaceae</taxon>
        <taxon>Mycena</taxon>
    </lineage>
</organism>
<evidence type="ECO:0000313" key="7">
    <source>
        <dbReference type="Proteomes" id="UP001215598"/>
    </source>
</evidence>
<dbReference type="Pfam" id="PF00026">
    <property type="entry name" value="Asp"/>
    <property type="match status" value="1"/>
</dbReference>
<feature type="active site" evidence="2">
    <location>
        <position position="322"/>
    </location>
</feature>
<dbReference type="InterPro" id="IPR001461">
    <property type="entry name" value="Aspartic_peptidase_A1"/>
</dbReference>
<evidence type="ECO:0000256" key="3">
    <source>
        <dbReference type="SAM" id="MobiDB-lite"/>
    </source>
</evidence>
<keyword evidence="7" id="KW-1185">Reference proteome</keyword>
<reference evidence="6" key="1">
    <citation type="submission" date="2023-03" db="EMBL/GenBank/DDBJ databases">
        <title>Massive genome expansion in bonnet fungi (Mycena s.s.) driven by repeated elements and novel gene families across ecological guilds.</title>
        <authorList>
            <consortium name="Lawrence Berkeley National Laboratory"/>
            <person name="Harder C.B."/>
            <person name="Miyauchi S."/>
            <person name="Viragh M."/>
            <person name="Kuo A."/>
            <person name="Thoen E."/>
            <person name="Andreopoulos B."/>
            <person name="Lu D."/>
            <person name="Skrede I."/>
            <person name="Drula E."/>
            <person name="Henrissat B."/>
            <person name="Morin E."/>
            <person name="Kohler A."/>
            <person name="Barry K."/>
            <person name="LaButti K."/>
            <person name="Morin E."/>
            <person name="Salamov A."/>
            <person name="Lipzen A."/>
            <person name="Mereny Z."/>
            <person name="Hegedus B."/>
            <person name="Baldrian P."/>
            <person name="Stursova M."/>
            <person name="Weitz H."/>
            <person name="Taylor A."/>
            <person name="Grigoriev I.V."/>
            <person name="Nagy L.G."/>
            <person name="Martin F."/>
            <person name="Kauserud H."/>
        </authorList>
    </citation>
    <scope>NUCLEOTIDE SEQUENCE</scope>
    <source>
        <strain evidence="6">CBHHK182m</strain>
    </source>
</reference>
<evidence type="ECO:0000259" key="5">
    <source>
        <dbReference type="PROSITE" id="PS51767"/>
    </source>
</evidence>
<name>A0AAD7MVF1_9AGAR</name>
<dbReference type="Proteomes" id="UP001215598">
    <property type="component" value="Unassembled WGS sequence"/>
</dbReference>
<feature type="chain" id="PRO_5042029398" evidence="4">
    <location>
        <begin position="19"/>
        <end position="436"/>
    </location>
</feature>
<feature type="region of interest" description="Disordered" evidence="3">
    <location>
        <begin position="74"/>
        <end position="113"/>
    </location>
</feature>
<feature type="active site" evidence="2">
    <location>
        <position position="140"/>
    </location>
</feature>
<feature type="signal peptide" evidence="4">
    <location>
        <begin position="1"/>
        <end position="18"/>
    </location>
</feature>